<evidence type="ECO:0000313" key="3">
    <source>
        <dbReference type="Proteomes" id="UP001642540"/>
    </source>
</evidence>
<proteinExistence type="predicted"/>
<feature type="transmembrane region" description="Helical" evidence="1">
    <location>
        <begin position="655"/>
        <end position="678"/>
    </location>
</feature>
<keyword evidence="3" id="KW-1185">Reference proteome</keyword>
<keyword evidence="1" id="KW-0812">Transmembrane</keyword>
<evidence type="ECO:0000256" key="1">
    <source>
        <dbReference type="SAM" id="Phobius"/>
    </source>
</evidence>
<reference evidence="2 3" key="1">
    <citation type="submission" date="2024-08" db="EMBL/GenBank/DDBJ databases">
        <authorList>
            <person name="Cucini C."/>
            <person name="Frati F."/>
        </authorList>
    </citation>
    <scope>NUCLEOTIDE SEQUENCE [LARGE SCALE GENOMIC DNA]</scope>
</reference>
<name>A0ABP1RGQ9_9HEXA</name>
<evidence type="ECO:0000313" key="2">
    <source>
        <dbReference type="EMBL" id="CAL8127811.1"/>
    </source>
</evidence>
<feature type="transmembrane region" description="Helical" evidence="1">
    <location>
        <begin position="385"/>
        <end position="405"/>
    </location>
</feature>
<dbReference type="Proteomes" id="UP001642540">
    <property type="component" value="Unassembled WGS sequence"/>
</dbReference>
<keyword evidence="1" id="KW-0472">Membrane</keyword>
<feature type="transmembrane region" description="Helical" evidence="1">
    <location>
        <begin position="337"/>
        <end position="355"/>
    </location>
</feature>
<gene>
    <name evidence="2" type="ORF">ODALV1_LOCUS21976</name>
</gene>
<keyword evidence="1" id="KW-1133">Transmembrane helix</keyword>
<sequence>MKSIIDTASWVQTQNLLITHYRYSTVEFLWEENTSVAASTWERCITLQCILLSFTSFWVEHNLLELPIKNYQNILDKLVWINLRRHNAIAVTPQKFSSHNLLLISDTTFPSKGGRNRELQTAISTREVLRHNIPLVVPNVIVFASQSPFEYIKYNDSAFFIEQATTSTILIFARNNSVSIGSFFNEILNSKFDNSRSSWMVKISFTTLPTASVSSFNNLISFWEKLYTSFQFGGNEPIENPDFCGSSYKSTLSLYEDLSCETFKTYIDWTNCTDFKTCFNFYSFRLSITDAVTIEYPAQAIPFGQEEVHFGFQVLFPKVNLFDANLTAFLTPMTIDVWLYTFLSIFTISIWLVWLEGGLLRKILYWQFTVLFEQDEGYRFLKGGFWAKTIVIGWILSAILLRNFYSSSLYSMIAAEREPNDYPHTLQELLNDKDYQFLVPYDVSDEIWLIMFSFQAAEKSGQKLHLALHVARLYANIALNAYMFLVDNIEVLQNISLGKYARTHKHMYLGSKNSKLLGTDFGEYRTKAVDRKFVRFGVVCIRDCQANWNVPLMKQTWLHHMVPKQMPFLNMVKVWVINPPQYATFSFRKFLGWFVQSGLYEHSTKGSRMLSTLKIWQSINFRDSVGSMSNGSLFSYIFMTKRKRMFDNEEEPTQLSAFSGTFILTGVMLTVAVVILIYETLKPIMHII</sequence>
<protein>
    <submittedName>
        <fullName evidence="2">Uncharacterized protein</fullName>
    </submittedName>
</protein>
<organism evidence="2 3">
    <name type="scientific">Orchesella dallaii</name>
    <dbReference type="NCBI Taxonomy" id="48710"/>
    <lineage>
        <taxon>Eukaryota</taxon>
        <taxon>Metazoa</taxon>
        <taxon>Ecdysozoa</taxon>
        <taxon>Arthropoda</taxon>
        <taxon>Hexapoda</taxon>
        <taxon>Collembola</taxon>
        <taxon>Entomobryomorpha</taxon>
        <taxon>Entomobryoidea</taxon>
        <taxon>Orchesellidae</taxon>
        <taxon>Orchesellinae</taxon>
        <taxon>Orchesella</taxon>
    </lineage>
</organism>
<comment type="caution">
    <text evidence="2">The sequence shown here is derived from an EMBL/GenBank/DDBJ whole genome shotgun (WGS) entry which is preliminary data.</text>
</comment>
<dbReference type="EMBL" id="CAXLJM020000072">
    <property type="protein sequence ID" value="CAL8127811.1"/>
    <property type="molecule type" value="Genomic_DNA"/>
</dbReference>
<accession>A0ABP1RGQ9</accession>